<dbReference type="GO" id="GO:0009228">
    <property type="term" value="P:thiamine biosynthetic process"/>
    <property type="evidence" value="ECO:0007669"/>
    <property type="project" value="UniProtKB-KW"/>
</dbReference>
<dbReference type="Gene3D" id="3.30.1330.10">
    <property type="entry name" value="PurM-like, N-terminal domain"/>
    <property type="match status" value="1"/>
</dbReference>
<dbReference type="RefSeq" id="WP_101009490.1">
    <property type="nucleotide sequence ID" value="NZ_FRFC01000003.1"/>
</dbReference>
<keyword evidence="4" id="KW-1185">Reference proteome</keyword>
<dbReference type="InterPro" id="IPR036921">
    <property type="entry name" value="PurM-like_N_sf"/>
</dbReference>
<dbReference type="PANTHER" id="PTHR30270">
    <property type="entry name" value="THIAMINE-MONOPHOSPHATE KINASE"/>
    <property type="match status" value="1"/>
</dbReference>
<dbReference type="OrthoDB" id="45909at2157"/>
<comment type="function">
    <text evidence="1">Catalyzes the ATP-dependent phosphorylation of thiamine-monophosphate (TMP) to form thiamine-pyrophosphate (TPP), the active form of vitamin B1.</text>
</comment>
<dbReference type="UniPathway" id="UPA00060">
    <property type="reaction ID" value="UER00142"/>
</dbReference>
<feature type="binding site" evidence="1">
    <location>
        <begin position="118"/>
        <end position="119"/>
    </location>
    <ligand>
        <name>ATP</name>
        <dbReference type="ChEBI" id="CHEBI:30616"/>
    </ligand>
</feature>
<feature type="binding site" evidence="1">
    <location>
        <position position="71"/>
    </location>
    <ligand>
        <name>Mg(2+)</name>
        <dbReference type="ChEBI" id="CHEBI:18420"/>
        <label>2</label>
    </ligand>
</feature>
<dbReference type="PANTHER" id="PTHR30270:SF0">
    <property type="entry name" value="THIAMINE-MONOPHOSPHATE KINASE"/>
    <property type="match status" value="1"/>
</dbReference>
<name>A0A2H1EGB8_9ARCH</name>
<dbReference type="InterPro" id="IPR036676">
    <property type="entry name" value="PurM-like_C_sf"/>
</dbReference>
<dbReference type="EMBL" id="FRFC01000003">
    <property type="protein sequence ID" value="SHO44929.1"/>
    <property type="molecule type" value="Genomic_DNA"/>
</dbReference>
<dbReference type="NCBIfam" id="TIGR01379">
    <property type="entry name" value="thiL"/>
    <property type="match status" value="1"/>
</dbReference>
<keyword evidence="1 3" id="KW-0808">Transferase</keyword>
<dbReference type="GO" id="GO:0009030">
    <property type="term" value="F:thiamine-phosphate kinase activity"/>
    <property type="evidence" value="ECO:0007669"/>
    <property type="project" value="UniProtKB-UniRule"/>
</dbReference>
<keyword evidence="1" id="KW-0784">Thiamine biosynthesis</keyword>
<feature type="domain" description="PurM-like N-terminal" evidence="2">
    <location>
        <begin position="26"/>
        <end position="135"/>
    </location>
</feature>
<evidence type="ECO:0000259" key="2">
    <source>
        <dbReference type="Pfam" id="PF00586"/>
    </source>
</evidence>
<evidence type="ECO:0000256" key="1">
    <source>
        <dbReference type="HAMAP-Rule" id="MF_02128"/>
    </source>
</evidence>
<feature type="binding site" evidence="1">
    <location>
        <position position="50"/>
    </location>
    <ligand>
        <name>substrate</name>
    </ligand>
</feature>
<feature type="binding site" evidence="1">
    <location>
        <position position="27"/>
    </location>
    <ligand>
        <name>Mg(2+)</name>
        <dbReference type="ChEBI" id="CHEBI:18420"/>
        <label>4</label>
    </ligand>
</feature>
<dbReference type="Proteomes" id="UP000232412">
    <property type="component" value="Unassembled WGS sequence"/>
</dbReference>
<keyword evidence="1" id="KW-0547">Nucleotide-binding</keyword>
<organism evidence="3 4">
    <name type="scientific">Nitrosotalea sinensis</name>
    <dbReference type="NCBI Taxonomy" id="1499975"/>
    <lineage>
        <taxon>Archaea</taxon>
        <taxon>Nitrososphaerota</taxon>
        <taxon>Nitrososphaeria</taxon>
        <taxon>Nitrosotaleales</taxon>
        <taxon>Nitrosotaleaceae</taxon>
        <taxon>Nitrosotalea</taxon>
    </lineage>
</organism>
<accession>A0A2H1EGB8</accession>
<comment type="catalytic activity">
    <reaction evidence="1">
        <text>thiamine phosphate + ATP = thiamine diphosphate + ADP</text>
        <dbReference type="Rhea" id="RHEA:15913"/>
        <dbReference type="ChEBI" id="CHEBI:30616"/>
        <dbReference type="ChEBI" id="CHEBI:37575"/>
        <dbReference type="ChEBI" id="CHEBI:58937"/>
        <dbReference type="ChEBI" id="CHEBI:456216"/>
        <dbReference type="EC" id="2.7.4.16"/>
    </reaction>
</comment>
<feature type="binding site" evidence="1">
    <location>
        <position position="210"/>
    </location>
    <ligand>
        <name>ATP</name>
        <dbReference type="ChEBI" id="CHEBI:30616"/>
    </ligand>
</feature>
<feature type="binding site" evidence="1">
    <location>
        <position position="27"/>
    </location>
    <ligand>
        <name>Mg(2+)</name>
        <dbReference type="ChEBI" id="CHEBI:18420"/>
        <label>3</label>
    </ligand>
</feature>
<proteinExistence type="inferred from homology"/>
<comment type="miscellaneous">
    <text evidence="1">Reaction mechanism of ThiL seems to utilize a direct, inline transfer of the gamma-phosphate of ATP to TMP rather than a phosphorylated enzyme intermediate.</text>
</comment>
<feature type="binding site" evidence="1">
    <location>
        <position position="43"/>
    </location>
    <ligand>
        <name>Mg(2+)</name>
        <dbReference type="ChEBI" id="CHEBI:18420"/>
        <label>1</label>
    </ligand>
</feature>
<protein>
    <recommendedName>
        <fullName evidence="1">Thiamine-monophosphate kinase</fullName>
        <shortName evidence="1">TMP kinase</shortName>
        <shortName evidence="1">Thiamine-phosphate kinase</shortName>
        <ecNumber evidence="1">2.7.4.16</ecNumber>
    </recommendedName>
</protein>
<dbReference type="HAMAP" id="MF_02128">
    <property type="entry name" value="TMP_kinase"/>
    <property type="match status" value="1"/>
</dbReference>
<feature type="binding site" evidence="1">
    <location>
        <position position="71"/>
    </location>
    <ligand>
        <name>Mg(2+)</name>
        <dbReference type="ChEBI" id="CHEBI:18420"/>
        <label>4</label>
    </ligand>
</feature>
<feature type="binding site" evidence="1">
    <location>
        <position position="259"/>
    </location>
    <ligand>
        <name>substrate</name>
    </ligand>
</feature>
<keyword evidence="1 3" id="KW-0418">Kinase</keyword>
<sequence>MKNPDETEIIKIFQGSFGKKRHFQADDIEIVKIGQGRFVVKSDMLVQSTDVPQGMKLDQIARKSIVSCVSDLACKGIRPRFATIALGIPHGFTKKETSQLAKGFQKAAKEFGFKIIGGDTNQAREIIIEVSMFGAANKKIPSRSGAKTRDIIITSGPFGYASSGLKIVLQGYKSDSSSIKKFKDAVFRPRPRLDFGLEAAKYFSSSMDSSDGLSITLDDMSRQSKKRFVITNLPTTSQVTKFALQNKSSLHRLVFCGGEEYEIVSTVHPEDLSKVRKIAKKTGTPIYEIGHVKPGNGTIFSENGKTSKIKRCGWTHLRS</sequence>
<comment type="caution">
    <text evidence="1">Lacks conserved residue(s) required for the propagation of feature annotation.</text>
</comment>
<dbReference type="InterPro" id="IPR006283">
    <property type="entry name" value="ThiL-like"/>
</dbReference>
<dbReference type="Pfam" id="PF00586">
    <property type="entry name" value="AIRS"/>
    <property type="match status" value="1"/>
</dbReference>
<reference evidence="4" key="1">
    <citation type="submission" date="2016-12" db="EMBL/GenBank/DDBJ databases">
        <authorList>
            <person name="Herbold C."/>
        </authorList>
    </citation>
    <scope>NUCLEOTIDE SEQUENCE [LARGE SCALE GENOMIC DNA]</scope>
</reference>
<comment type="similarity">
    <text evidence="1">Belongs to the thiamine-monophosphate kinase family.</text>
</comment>
<keyword evidence="1" id="KW-0479">Metal-binding</keyword>
<feature type="binding site" evidence="1">
    <location>
        <position position="42"/>
    </location>
    <ligand>
        <name>Mg(2+)</name>
        <dbReference type="ChEBI" id="CHEBI:18420"/>
        <label>1</label>
    </ligand>
</feature>
<dbReference type="EC" id="2.7.4.16" evidence="1"/>
<dbReference type="SUPFAM" id="SSF55326">
    <property type="entry name" value="PurM N-terminal domain-like"/>
    <property type="match status" value="1"/>
</dbReference>
<dbReference type="CDD" id="cd02194">
    <property type="entry name" value="ThiL"/>
    <property type="match status" value="1"/>
</dbReference>
<gene>
    <name evidence="1 3" type="primary">thiL</name>
    <name evidence="3" type="ORF">NSIN_20482</name>
</gene>
<keyword evidence="1" id="KW-0460">Magnesium</keyword>
<dbReference type="GO" id="GO:0009229">
    <property type="term" value="P:thiamine diphosphate biosynthetic process"/>
    <property type="evidence" value="ECO:0007669"/>
    <property type="project" value="UniProtKB-UniRule"/>
</dbReference>
<dbReference type="AlphaFoldDB" id="A0A2H1EGB8"/>
<dbReference type="GO" id="GO:0005524">
    <property type="term" value="F:ATP binding"/>
    <property type="evidence" value="ECO:0007669"/>
    <property type="project" value="UniProtKB-UniRule"/>
</dbReference>
<feature type="binding site" evidence="1">
    <location>
        <position position="43"/>
    </location>
    <ligand>
        <name>Mg(2+)</name>
        <dbReference type="ChEBI" id="CHEBI:18420"/>
        <label>2</label>
    </ligand>
</feature>
<feature type="binding site" evidence="1">
    <location>
        <position position="208"/>
    </location>
    <ligand>
        <name>Mg(2+)</name>
        <dbReference type="ChEBI" id="CHEBI:18420"/>
        <label>3</label>
    </ligand>
</feature>
<dbReference type="InterPro" id="IPR016188">
    <property type="entry name" value="PurM-like_N"/>
</dbReference>
<feature type="binding site" evidence="1">
    <location>
        <position position="71"/>
    </location>
    <ligand>
        <name>Mg(2+)</name>
        <dbReference type="ChEBI" id="CHEBI:18420"/>
        <label>3</label>
    </ligand>
</feature>
<dbReference type="GO" id="GO:0000287">
    <property type="term" value="F:magnesium ion binding"/>
    <property type="evidence" value="ECO:0007669"/>
    <property type="project" value="UniProtKB-UniRule"/>
</dbReference>
<feature type="binding site" evidence="1">
    <location>
        <position position="119"/>
    </location>
    <ligand>
        <name>Mg(2+)</name>
        <dbReference type="ChEBI" id="CHEBI:18420"/>
        <label>1</label>
    </ligand>
</feature>
<feature type="binding site" evidence="1">
    <location>
        <position position="143"/>
    </location>
    <ligand>
        <name>ATP</name>
        <dbReference type="ChEBI" id="CHEBI:30616"/>
    </ligand>
</feature>
<dbReference type="Gene3D" id="3.90.650.10">
    <property type="entry name" value="PurM-like C-terminal domain"/>
    <property type="match status" value="1"/>
</dbReference>
<evidence type="ECO:0000313" key="3">
    <source>
        <dbReference type="EMBL" id="SHO44929.1"/>
    </source>
</evidence>
<dbReference type="SUPFAM" id="SSF56042">
    <property type="entry name" value="PurM C-terminal domain-like"/>
    <property type="match status" value="1"/>
</dbReference>
<feature type="binding site" evidence="1">
    <location>
        <position position="314"/>
    </location>
    <ligand>
        <name>substrate</name>
    </ligand>
</feature>
<comment type="pathway">
    <text evidence="1">Cofactor biosynthesis; thiamine diphosphate biosynthesis; thiamine diphosphate from thiamine phosphate: step 1/1.</text>
</comment>
<feature type="binding site" evidence="1">
    <location>
        <position position="211"/>
    </location>
    <ligand>
        <name>Mg(2+)</name>
        <dbReference type="ChEBI" id="CHEBI:18420"/>
        <label>5</label>
    </ligand>
</feature>
<dbReference type="PIRSF" id="PIRSF005303">
    <property type="entry name" value="Thiam_monoph_kin"/>
    <property type="match status" value="1"/>
</dbReference>
<keyword evidence="1" id="KW-0067">ATP-binding</keyword>
<evidence type="ECO:0000313" key="4">
    <source>
        <dbReference type="Proteomes" id="UP000232412"/>
    </source>
</evidence>